<proteinExistence type="predicted"/>
<evidence type="ECO:0000313" key="2">
    <source>
        <dbReference type="EMBL" id="BDA77346.1"/>
    </source>
</evidence>
<name>A0ABM7UQF4_9LEPT</name>
<protein>
    <recommendedName>
        <fullName evidence="4">Lipoprotein</fullName>
    </recommendedName>
</protein>
<evidence type="ECO:0008006" key="4">
    <source>
        <dbReference type="Google" id="ProtNLM"/>
    </source>
</evidence>
<sequence>MKKISFRLFIILIVLVSTILCKPKKKDEIDPQLLSVLLSQSSGVNSSCQKFLLSEATCVGTPDNAVTGCPSLISALKSKITPSDKNSDSVAELYFNCFTDANLIYTQGTGCQKSSFNTNADFRKAQRSTSTGSTQNANAAWKLQFNNCASIDNGTPPASSGLKDTGTKLSADPFI</sequence>
<dbReference type="Proteomes" id="UP000245263">
    <property type="component" value="Chromosome 1"/>
</dbReference>
<keyword evidence="3" id="KW-1185">Reference proteome</keyword>
<dbReference type="RefSeq" id="WP_109021953.1">
    <property type="nucleotide sequence ID" value="NZ_AP025028.1"/>
</dbReference>
<organism evidence="2 3">
    <name type="scientific">Leptospira kobayashii</name>
    <dbReference type="NCBI Taxonomy" id="1917830"/>
    <lineage>
        <taxon>Bacteria</taxon>
        <taxon>Pseudomonadati</taxon>
        <taxon>Spirochaetota</taxon>
        <taxon>Spirochaetia</taxon>
        <taxon>Leptospirales</taxon>
        <taxon>Leptospiraceae</taxon>
        <taxon>Leptospira</taxon>
    </lineage>
</organism>
<gene>
    <name evidence="2" type="ORF">LPTSP3_g02760</name>
</gene>
<dbReference type="EMBL" id="AP025028">
    <property type="protein sequence ID" value="BDA77346.1"/>
    <property type="molecule type" value="Genomic_DNA"/>
</dbReference>
<reference evidence="2 3" key="1">
    <citation type="submission" date="2021-08" db="EMBL/GenBank/DDBJ databases">
        <title>Complete genome sequence of Leptospira kobayashii strain E30.</title>
        <authorList>
            <person name="Nakao R."/>
            <person name="Nakamura S."/>
            <person name="Masuzawa T."/>
            <person name="Koizumi N."/>
        </authorList>
    </citation>
    <scope>NUCLEOTIDE SEQUENCE [LARGE SCALE GENOMIC DNA]</scope>
    <source>
        <strain evidence="2 3">E30</strain>
    </source>
</reference>
<evidence type="ECO:0000313" key="3">
    <source>
        <dbReference type="Proteomes" id="UP000245263"/>
    </source>
</evidence>
<feature type="region of interest" description="Disordered" evidence="1">
    <location>
        <begin position="156"/>
        <end position="175"/>
    </location>
</feature>
<accession>A0ABM7UQF4</accession>
<evidence type="ECO:0000256" key="1">
    <source>
        <dbReference type="SAM" id="MobiDB-lite"/>
    </source>
</evidence>